<sequence length="393" mass="45584">MKQVFVLDPGLMEAGGHHAAFLSTLLCYEGSNALKIFAHKELDATLLAEAEDKGLKIFRHFESNFYAHYTSDYRRDSELIQCYIRELAVEYFRAINQAVDSSPKNELVFFLPCVNWEHASALSLALDLLSKEKNVGAARCVFKICCMFLPREASHLSNRARYAFAFLRLAKFTQVKLFASDFETRNFYESLGIDISGIHPCYLLPWEQLHSQIKMPRDTPRILLYLGDAKENKGFNRLPSLVEELLQKFNYQVTLVIQYTLAWEYPELTSAREKLTYLYQKYEQVELSNEYWSTPTLVNVLSDLDLIYCTYTPSAYENKSSGLAWLAVFFNVPVIMLDKCWLTREFERLEHTYYIRGEDELAISENIKGKISRHSHNEYGSSLYTNLLTWLAN</sequence>
<gene>
    <name evidence="1" type="ORF">C6Y39_05505</name>
</gene>
<dbReference type="EMBL" id="PVNO01000021">
    <property type="protein sequence ID" value="PRO69898.1"/>
    <property type="molecule type" value="Genomic_DNA"/>
</dbReference>
<comment type="caution">
    <text evidence="1">The sequence shown here is derived from an EMBL/GenBank/DDBJ whole genome shotgun (WGS) entry which is preliminary data.</text>
</comment>
<proteinExistence type="predicted"/>
<evidence type="ECO:0008006" key="3">
    <source>
        <dbReference type="Google" id="ProtNLM"/>
    </source>
</evidence>
<dbReference type="Proteomes" id="UP000239539">
    <property type="component" value="Unassembled WGS sequence"/>
</dbReference>
<evidence type="ECO:0000313" key="2">
    <source>
        <dbReference type="Proteomes" id="UP000239539"/>
    </source>
</evidence>
<organism evidence="1 2">
    <name type="scientific">Alteromonas gracilis</name>
    <dbReference type="NCBI Taxonomy" id="1479524"/>
    <lineage>
        <taxon>Bacteria</taxon>
        <taxon>Pseudomonadati</taxon>
        <taxon>Pseudomonadota</taxon>
        <taxon>Gammaproteobacteria</taxon>
        <taxon>Alteromonadales</taxon>
        <taxon>Alteromonadaceae</taxon>
        <taxon>Alteromonas/Salinimonas group</taxon>
        <taxon>Alteromonas</taxon>
    </lineage>
</organism>
<evidence type="ECO:0000313" key="1">
    <source>
        <dbReference type="EMBL" id="PRO69898.1"/>
    </source>
</evidence>
<reference evidence="2" key="1">
    <citation type="journal article" date="2020" name="Int. J. Syst. Evol. Microbiol.">
        <title>Alteromonas alba sp. nov., a marine bacterium isolated from the seawater of the West Pacific Ocean.</title>
        <authorList>
            <person name="Sun C."/>
            <person name="Wu Y.-H."/>
            <person name="Xamxidin M."/>
            <person name="Cheng H."/>
            <person name="Xu X.-W."/>
        </authorList>
    </citation>
    <scope>NUCLEOTIDE SEQUENCE [LARGE SCALE GENOMIC DNA]</scope>
    <source>
        <strain evidence="2">9a2</strain>
    </source>
</reference>
<protein>
    <recommendedName>
        <fullName evidence="3">Glycosyltransferase family 1 protein</fullName>
    </recommendedName>
</protein>
<name>A0ABX5CR68_9ALTE</name>
<keyword evidence="2" id="KW-1185">Reference proteome</keyword>
<dbReference type="RefSeq" id="WP_105930308.1">
    <property type="nucleotide sequence ID" value="NZ_PVNO01000021.1"/>
</dbReference>
<accession>A0ABX5CR68</accession>